<dbReference type="InterPro" id="IPR021770">
    <property type="entry name" value="DUF3335"/>
</dbReference>
<proteinExistence type="predicted"/>
<gene>
    <name evidence="1" type="ORF">DWB68_12175</name>
</gene>
<sequence>MRVEFRPVTDDIEAVAPWTAGVPAELLAHWKSSHPHQQRTLVAVLGEEDEVQAVGLEVHRPTTAYAKLLPVHAARAEAEAALVAAVEERAFAAGAAVVKREVPRELVGSPAWEAALAAGYVAPEVPETAAPVLAARDTVPAGLLRFKGEGPRGGLPYYRQTTDFTCGPVSAHVALTSLGLLPELTREEELRLWREATTTEGCDPLGLALAASSRGAQVEVHLSTTEPILLELAADGNNADLRRFIQRGFRERVVEAGIPLHTRAFTLEDLDAALDSGAVVAVLIEELGMHAESCPHWIAVHSREGDVYYAQDPWTDADESESWLDGHALPLPRTSLDRMAWYGKPAVRAMVTLRRLA</sequence>
<dbReference type="Pfam" id="PF11814">
    <property type="entry name" value="DUF3335"/>
    <property type="match status" value="1"/>
</dbReference>
<dbReference type="RefSeq" id="WP_119425396.1">
    <property type="nucleotide sequence ID" value="NZ_QQXK01000026.1"/>
</dbReference>
<accession>A0A399J8T2</accession>
<dbReference type="AlphaFoldDB" id="A0A399J8T2"/>
<comment type="caution">
    <text evidence="1">The sequence shown here is derived from an EMBL/GenBank/DDBJ whole genome shotgun (WGS) entry which is preliminary data.</text>
</comment>
<evidence type="ECO:0000313" key="2">
    <source>
        <dbReference type="Proteomes" id="UP000265419"/>
    </source>
</evidence>
<organism evidence="1 2">
    <name type="scientific">Galactobacter valiniphilus</name>
    <dbReference type="NCBI Taxonomy" id="2676122"/>
    <lineage>
        <taxon>Bacteria</taxon>
        <taxon>Bacillati</taxon>
        <taxon>Actinomycetota</taxon>
        <taxon>Actinomycetes</taxon>
        <taxon>Micrococcales</taxon>
        <taxon>Micrococcaceae</taxon>
        <taxon>Galactobacter</taxon>
    </lineage>
</organism>
<dbReference type="EMBL" id="QQXK01000026">
    <property type="protein sequence ID" value="RII41480.1"/>
    <property type="molecule type" value="Genomic_DNA"/>
</dbReference>
<dbReference type="Proteomes" id="UP000265419">
    <property type="component" value="Unassembled WGS sequence"/>
</dbReference>
<evidence type="ECO:0000313" key="1">
    <source>
        <dbReference type="EMBL" id="RII41480.1"/>
    </source>
</evidence>
<protein>
    <submittedName>
        <fullName evidence="1">Uncharacterized protein</fullName>
    </submittedName>
</protein>
<name>A0A399J8T2_9MICC</name>
<keyword evidence="2" id="KW-1185">Reference proteome</keyword>
<reference evidence="1 2" key="1">
    <citation type="submission" date="2018-07" db="EMBL/GenBank/DDBJ databases">
        <title>Arthrobacter sp. nov., isolated from raw cow's milk with high bacterial count.</title>
        <authorList>
            <person name="Hahne J."/>
            <person name="Isele D."/>
            <person name="Lipski A."/>
        </authorList>
    </citation>
    <scope>NUCLEOTIDE SEQUENCE [LARGE SCALE GENOMIC DNA]</scope>
    <source>
        <strain evidence="1 2">JZ R-35</strain>
    </source>
</reference>